<feature type="transmembrane region" description="Helical" evidence="5">
    <location>
        <begin position="6"/>
        <end position="24"/>
    </location>
</feature>
<keyword evidence="5" id="KW-0472">Membrane</keyword>
<dbReference type="InterPro" id="IPR006076">
    <property type="entry name" value="FAD-dep_OxRdtase"/>
</dbReference>
<protein>
    <submittedName>
        <fullName evidence="7">N-methyl-L-tryptophan oxidase</fullName>
        <ecNumber evidence="7">1.5.3.2</ecNumber>
    </submittedName>
</protein>
<dbReference type="SUPFAM" id="SSF54373">
    <property type="entry name" value="FAD-linked reductases, C-terminal domain"/>
    <property type="match status" value="1"/>
</dbReference>
<name>A0ABW2PXG3_9BACL</name>
<evidence type="ECO:0000256" key="5">
    <source>
        <dbReference type="SAM" id="Phobius"/>
    </source>
</evidence>
<feature type="domain" description="FAD dependent oxidoreductase" evidence="6">
    <location>
        <begin position="7"/>
        <end position="357"/>
    </location>
</feature>
<dbReference type="EMBL" id="JBHTCO010000017">
    <property type="protein sequence ID" value="MFC7394062.1"/>
    <property type="molecule type" value="Genomic_DNA"/>
</dbReference>
<keyword evidence="2" id="KW-0285">Flavoprotein</keyword>
<evidence type="ECO:0000259" key="6">
    <source>
        <dbReference type="Pfam" id="PF01266"/>
    </source>
</evidence>
<reference evidence="8" key="1">
    <citation type="journal article" date="2019" name="Int. J. Syst. Evol. Microbiol.">
        <title>The Global Catalogue of Microorganisms (GCM) 10K type strain sequencing project: providing services to taxonomists for standard genome sequencing and annotation.</title>
        <authorList>
            <consortium name="The Broad Institute Genomics Platform"/>
            <consortium name="The Broad Institute Genome Sequencing Center for Infectious Disease"/>
            <person name="Wu L."/>
            <person name="Ma J."/>
        </authorList>
    </citation>
    <scope>NUCLEOTIDE SEQUENCE [LARGE SCALE GENOMIC DNA]</scope>
    <source>
        <strain evidence="8">CGMCC 1.16305</strain>
    </source>
</reference>
<dbReference type="GO" id="GO:0050131">
    <property type="term" value="F:N-methyl-L-amino-acid oxidase activity"/>
    <property type="evidence" value="ECO:0007669"/>
    <property type="project" value="UniProtKB-EC"/>
</dbReference>
<evidence type="ECO:0000256" key="3">
    <source>
        <dbReference type="ARBA" id="ARBA00022827"/>
    </source>
</evidence>
<gene>
    <name evidence="7" type="primary">solA</name>
    <name evidence="7" type="ORF">ACFQRG_13980</name>
</gene>
<evidence type="ECO:0000313" key="8">
    <source>
        <dbReference type="Proteomes" id="UP001596505"/>
    </source>
</evidence>
<evidence type="ECO:0000256" key="4">
    <source>
        <dbReference type="ARBA" id="ARBA00023002"/>
    </source>
</evidence>
<keyword evidence="4 7" id="KW-0560">Oxidoreductase</keyword>
<keyword evidence="3" id="KW-0274">FAD</keyword>
<dbReference type="RefSeq" id="WP_380967023.1">
    <property type="nucleotide sequence ID" value="NZ_JBHTCO010000017.1"/>
</dbReference>
<keyword evidence="5" id="KW-1133">Transmembrane helix</keyword>
<evidence type="ECO:0000256" key="1">
    <source>
        <dbReference type="ARBA" id="ARBA00001974"/>
    </source>
</evidence>
<evidence type="ECO:0000313" key="7">
    <source>
        <dbReference type="EMBL" id="MFC7394062.1"/>
    </source>
</evidence>
<comment type="cofactor">
    <cofactor evidence="1">
        <name>FAD</name>
        <dbReference type="ChEBI" id="CHEBI:57692"/>
    </cofactor>
</comment>
<dbReference type="InterPro" id="IPR045170">
    <property type="entry name" value="MTOX"/>
</dbReference>
<keyword evidence="8" id="KW-1185">Reference proteome</keyword>
<dbReference type="PANTHER" id="PTHR10961">
    <property type="entry name" value="PEROXISOMAL SARCOSINE OXIDASE"/>
    <property type="match status" value="1"/>
</dbReference>
<dbReference type="Gene3D" id="3.30.9.10">
    <property type="entry name" value="D-Amino Acid Oxidase, subunit A, domain 2"/>
    <property type="match status" value="1"/>
</dbReference>
<dbReference type="EC" id="1.5.3.2" evidence="7"/>
<dbReference type="Pfam" id="PF01266">
    <property type="entry name" value="DAO"/>
    <property type="match status" value="1"/>
</dbReference>
<comment type="caution">
    <text evidence="7">The sequence shown here is derived from an EMBL/GenBank/DDBJ whole genome shotgun (WGS) entry which is preliminary data.</text>
</comment>
<dbReference type="SUPFAM" id="SSF51905">
    <property type="entry name" value="FAD/NAD(P)-binding domain"/>
    <property type="match status" value="1"/>
</dbReference>
<dbReference type="Gene3D" id="3.50.50.60">
    <property type="entry name" value="FAD/NAD(P)-binding domain"/>
    <property type="match status" value="1"/>
</dbReference>
<dbReference type="Proteomes" id="UP001596505">
    <property type="component" value="Unassembled WGS sequence"/>
</dbReference>
<accession>A0ABW2PXG3</accession>
<dbReference type="PANTHER" id="PTHR10961:SF7">
    <property type="entry name" value="FAD DEPENDENT OXIDOREDUCTASE DOMAIN-CONTAINING PROTEIN"/>
    <property type="match status" value="1"/>
</dbReference>
<proteinExistence type="predicted"/>
<keyword evidence="5" id="KW-0812">Transmembrane</keyword>
<sequence>MKNHYSVIVVGAGSVGMASGYYLAKKGIDTLLIDAFDPPHGKGSHHGETRLMRHASGEGSYYVPLALRAQELWYQLEMEINKTLFIQTGTLMVGDNNASFISKTIKSANDYSLHLEKLDAYEINKRWPGFLVPEHFVGYFESSSGALLNEECIKAFRQLATKHKAVLLTNTKVNCIDFCNSGVIVKTADNTYYAEKVIICAGAWTGKILSSFGLPLRPMRKTFGWFETDDISYQYPMLPCFYFNFEGQKYYGFPNINGSGVKVGRNDSEREIDPDLMNQDFGKYSNDEGDLRNFLERFLPGAAGKLKIGKSCMITKTPDKDFILDKHPEFPHVIIAGGFSGHGFKYSSVLGEILSQLIIEGHTSFDISHFAISRPALNIS</sequence>
<dbReference type="NCBIfam" id="NF008425">
    <property type="entry name" value="PRK11259.1"/>
    <property type="match status" value="1"/>
</dbReference>
<dbReference type="InterPro" id="IPR036188">
    <property type="entry name" value="FAD/NAD-bd_sf"/>
</dbReference>
<organism evidence="7 8">
    <name type="scientific">Scopulibacillus cellulosilyticus</name>
    <dbReference type="NCBI Taxonomy" id="2665665"/>
    <lineage>
        <taxon>Bacteria</taxon>
        <taxon>Bacillati</taxon>
        <taxon>Bacillota</taxon>
        <taxon>Bacilli</taxon>
        <taxon>Bacillales</taxon>
        <taxon>Sporolactobacillaceae</taxon>
        <taxon>Scopulibacillus</taxon>
    </lineage>
</organism>
<evidence type="ECO:0000256" key="2">
    <source>
        <dbReference type="ARBA" id="ARBA00022630"/>
    </source>
</evidence>